<evidence type="ECO:0000313" key="2">
    <source>
        <dbReference type="EMBL" id="OAP91870.1"/>
    </source>
</evidence>
<evidence type="ECO:0000313" key="3">
    <source>
        <dbReference type="Proteomes" id="UP000078302"/>
    </source>
</evidence>
<dbReference type="OrthoDB" id="9787127at2"/>
<proteinExistence type="predicted"/>
<accession>A0A179BKJ2</accession>
<reference evidence="2 3" key="1">
    <citation type="submission" date="2016-04" db="EMBL/GenBank/DDBJ databases">
        <title>Acidithiobacillus ferrooxidans genome sequencing and assembly.</title>
        <authorList>
            <person name="Zhou Z."/>
        </authorList>
    </citation>
    <scope>NUCLEOTIDE SEQUENCE [LARGE SCALE GENOMIC DNA]</scope>
    <source>
        <strain evidence="2 3">BY0502</strain>
    </source>
</reference>
<sequence length="374" mass="43780">MADESLIKIDKPEEEVDDAYSNDDLFKISSWGADLSFRELIARYDDNELIKPELQRHYVWDRVEASRFIDSVLLGLPVPSIFLAKTSEEKLLIIDGYQRIMTVRDFVKGVFSDDNTQFVLSNSKRINERWRGKSFAQLSEEEKRKIRNTTIHAIIFMQQHPAKGDTSMYQVFERINTSGRSLLPQEIRNCVYQGPLNTLLFELNENKKWRAMWGDENRDSRMRDLELILRFFALSDDYILKSDDAPYNISLKKYLNEYMGEHNVPSEIDGMREKFKRTIDFVYANFGETAYHNISPSDSTKYILNLSSTVFDAVMIASWKVVLEGFPARSPQEYQKLKMEVLRDESYQKILSQETMRSANIRRRVNDMFAALRG</sequence>
<dbReference type="AlphaFoldDB" id="A0A179BKJ2"/>
<dbReference type="Proteomes" id="UP000078302">
    <property type="component" value="Unassembled WGS sequence"/>
</dbReference>
<dbReference type="PANTHER" id="PTHR39639">
    <property type="entry name" value="CHROMOSOME 16, WHOLE GENOME SHOTGUN SEQUENCE"/>
    <property type="match status" value="1"/>
</dbReference>
<protein>
    <recommendedName>
        <fullName evidence="1">GmrSD restriction endonucleases N-terminal domain-containing protein</fullName>
    </recommendedName>
</protein>
<organism evidence="2 3">
    <name type="scientific">Acidithiobacillus ferrooxidans</name>
    <name type="common">Thiobacillus ferrooxidans</name>
    <dbReference type="NCBI Taxonomy" id="920"/>
    <lineage>
        <taxon>Bacteria</taxon>
        <taxon>Pseudomonadati</taxon>
        <taxon>Pseudomonadota</taxon>
        <taxon>Acidithiobacillia</taxon>
        <taxon>Acidithiobacillales</taxon>
        <taxon>Acidithiobacillaceae</taxon>
        <taxon>Acidithiobacillus</taxon>
    </lineage>
</organism>
<gene>
    <name evidence="2" type="ORF">A4H96_05670</name>
</gene>
<dbReference type="PANTHER" id="PTHR39639:SF1">
    <property type="entry name" value="DUF262 DOMAIN-CONTAINING PROTEIN"/>
    <property type="match status" value="1"/>
</dbReference>
<name>A0A179BKJ2_ACIFR</name>
<evidence type="ECO:0000259" key="1">
    <source>
        <dbReference type="Pfam" id="PF03235"/>
    </source>
</evidence>
<feature type="domain" description="GmrSD restriction endonucleases N-terminal" evidence="1">
    <location>
        <begin position="39"/>
        <end position="192"/>
    </location>
</feature>
<keyword evidence="3" id="KW-1185">Reference proteome</keyword>
<dbReference type="EMBL" id="LVXZ01000064">
    <property type="protein sequence ID" value="OAP91870.1"/>
    <property type="molecule type" value="Genomic_DNA"/>
</dbReference>
<dbReference type="InterPro" id="IPR004919">
    <property type="entry name" value="GmrSD_N"/>
</dbReference>
<comment type="caution">
    <text evidence="2">The sequence shown here is derived from an EMBL/GenBank/DDBJ whole genome shotgun (WGS) entry which is preliminary data.</text>
</comment>
<dbReference type="Pfam" id="PF03235">
    <property type="entry name" value="GmrSD_N"/>
    <property type="match status" value="1"/>
</dbReference>
<dbReference type="RefSeq" id="WP_064218688.1">
    <property type="nucleotide sequence ID" value="NZ_LVXZ01000064.1"/>
</dbReference>